<dbReference type="AlphaFoldDB" id="A0A8S1UIF8"/>
<proteinExistence type="predicted"/>
<name>A0A8S1UIF8_PAROT</name>
<organism evidence="1 2">
    <name type="scientific">Paramecium octaurelia</name>
    <dbReference type="NCBI Taxonomy" id="43137"/>
    <lineage>
        <taxon>Eukaryota</taxon>
        <taxon>Sar</taxon>
        <taxon>Alveolata</taxon>
        <taxon>Ciliophora</taxon>
        <taxon>Intramacronucleata</taxon>
        <taxon>Oligohymenophorea</taxon>
        <taxon>Peniculida</taxon>
        <taxon>Parameciidae</taxon>
        <taxon>Paramecium</taxon>
    </lineage>
</organism>
<dbReference type="EMBL" id="CAJJDP010000045">
    <property type="protein sequence ID" value="CAD8164828.1"/>
    <property type="molecule type" value="Genomic_DNA"/>
</dbReference>
<reference evidence="1" key="1">
    <citation type="submission" date="2021-01" db="EMBL/GenBank/DDBJ databases">
        <authorList>
            <consortium name="Genoscope - CEA"/>
            <person name="William W."/>
        </authorList>
    </citation>
    <scope>NUCLEOTIDE SEQUENCE</scope>
</reference>
<sequence>MVSIYQCEQSTFECNQQNQTVVQSQQSSNCQRYRIRFNNKYRQYFCLKVISNSIKLVSLLI</sequence>
<dbReference type="Proteomes" id="UP000683925">
    <property type="component" value="Unassembled WGS sequence"/>
</dbReference>
<keyword evidence="2" id="KW-1185">Reference proteome</keyword>
<gene>
    <name evidence="1" type="ORF">POCTA_138.1.T0450252</name>
</gene>
<evidence type="ECO:0000313" key="1">
    <source>
        <dbReference type="EMBL" id="CAD8164828.1"/>
    </source>
</evidence>
<protein>
    <submittedName>
        <fullName evidence="1">Uncharacterized protein</fullName>
    </submittedName>
</protein>
<evidence type="ECO:0000313" key="2">
    <source>
        <dbReference type="Proteomes" id="UP000683925"/>
    </source>
</evidence>
<accession>A0A8S1UIF8</accession>
<comment type="caution">
    <text evidence="1">The sequence shown here is derived from an EMBL/GenBank/DDBJ whole genome shotgun (WGS) entry which is preliminary data.</text>
</comment>